<reference evidence="7 8" key="2">
    <citation type="submission" date="2020-03" db="EMBL/GenBank/DDBJ databases">
        <title>Campylobacter portucalensis sp. nov., a new species of Campylobacter isolated from the reproductive tract of bulls.</title>
        <authorList>
            <person name="Silva M.F."/>
            <person name="Pereira G."/>
            <person name="Carneiro C."/>
            <person name="Hemphill A."/>
            <person name="Mateus L."/>
            <person name="Lopes-Da-Costa L."/>
            <person name="Silva E."/>
        </authorList>
    </citation>
    <scope>NUCLEOTIDE SEQUENCE [LARGE SCALE GENOMIC DNA]</scope>
    <source>
        <strain evidence="7 8">FMV-PI01</strain>
    </source>
</reference>
<dbReference type="GO" id="GO:0070043">
    <property type="term" value="F:rRNA (guanine-N7-)-methyltransferase activity"/>
    <property type="evidence" value="ECO:0007669"/>
    <property type="project" value="UniProtKB-UniRule"/>
</dbReference>
<dbReference type="AlphaFoldDB" id="A0A6L5WHJ6"/>
<dbReference type="PANTHER" id="PTHR31760:SF0">
    <property type="entry name" value="S-ADENOSYL-L-METHIONINE-DEPENDENT METHYLTRANSFERASES SUPERFAMILY PROTEIN"/>
    <property type="match status" value="1"/>
</dbReference>
<dbReference type="Gene3D" id="3.40.50.150">
    <property type="entry name" value="Vaccinia Virus protein VP39"/>
    <property type="match status" value="1"/>
</dbReference>
<feature type="binding site" evidence="6">
    <location>
        <position position="52"/>
    </location>
    <ligand>
        <name>S-adenosyl-L-methionine</name>
        <dbReference type="ChEBI" id="CHEBI:59789"/>
    </ligand>
</feature>
<dbReference type="Pfam" id="PF02527">
    <property type="entry name" value="GidB"/>
    <property type="match status" value="1"/>
</dbReference>
<dbReference type="PANTHER" id="PTHR31760">
    <property type="entry name" value="S-ADENOSYL-L-METHIONINE-DEPENDENT METHYLTRANSFERASES SUPERFAMILY PROTEIN"/>
    <property type="match status" value="1"/>
</dbReference>
<sequence length="178" mass="20325">MNEQIAKFCEILNRFNKIHNLTNYKNLDSVIKDSLSGAKFITNDPKIAIDVGSGAGFPAIFLAMYFENCQWHLFEPNFKKSSFLTCVKLNLGLKNIAIHSKKIEKDIKFKADLITSRALMRADLLLKICNGFFDENTLFILYKGSNAHNEIQNLKAKKIEIHQEKNRNFIILNGVKNG</sequence>
<keyword evidence="5 6" id="KW-0949">S-adenosyl-L-methionine</keyword>
<dbReference type="EMBL" id="VWSJ01000011">
    <property type="protein sequence ID" value="MSN96366.1"/>
    <property type="molecule type" value="Genomic_DNA"/>
</dbReference>
<evidence type="ECO:0000313" key="8">
    <source>
        <dbReference type="Proteomes" id="UP000476338"/>
    </source>
</evidence>
<feature type="binding site" evidence="6">
    <location>
        <begin position="103"/>
        <end position="104"/>
    </location>
    <ligand>
        <name>S-adenosyl-L-methionine</name>
        <dbReference type="ChEBI" id="CHEBI:59789"/>
    </ligand>
</feature>
<comment type="caution">
    <text evidence="7">The sequence shown here is derived from an EMBL/GenBank/DDBJ whole genome shotgun (WGS) entry which is preliminary data.</text>
</comment>
<accession>A0A6L5WHJ6</accession>
<reference evidence="7 8" key="1">
    <citation type="submission" date="2019-09" db="EMBL/GenBank/DDBJ databases">
        <authorList>
            <person name="Silva M."/>
            <person name="Pereira G."/>
            <person name="Lopes-Da-Costa L."/>
            <person name="Silva E."/>
        </authorList>
    </citation>
    <scope>NUCLEOTIDE SEQUENCE [LARGE SCALE GENOMIC DNA]</scope>
    <source>
        <strain evidence="7 8">FMV-PI01</strain>
    </source>
</reference>
<name>A0A6L5WHJ6_9BACT</name>
<evidence type="ECO:0000256" key="3">
    <source>
        <dbReference type="ARBA" id="ARBA00022603"/>
    </source>
</evidence>
<dbReference type="PIRSF" id="PIRSF003078">
    <property type="entry name" value="GidB"/>
    <property type="match status" value="1"/>
</dbReference>
<dbReference type="EC" id="2.1.1.-" evidence="6"/>
<protein>
    <recommendedName>
        <fullName evidence="6">Ribosomal RNA small subunit methyltransferase G</fullName>
        <ecNumber evidence="6">2.1.1.-</ecNumber>
    </recommendedName>
    <alternativeName>
        <fullName evidence="6">16S rRNA 7-methylguanosine methyltransferase</fullName>
        <shortName evidence="6">16S rRNA m7G methyltransferase</shortName>
    </alternativeName>
</protein>
<evidence type="ECO:0000256" key="2">
    <source>
        <dbReference type="ARBA" id="ARBA00022552"/>
    </source>
</evidence>
<keyword evidence="4 6" id="KW-0808">Transferase</keyword>
<dbReference type="HAMAP" id="MF_00074">
    <property type="entry name" value="16SrRNA_methyltr_G"/>
    <property type="match status" value="1"/>
</dbReference>
<proteinExistence type="inferred from homology"/>
<feature type="binding site" evidence="6">
    <location>
        <position position="57"/>
    </location>
    <ligand>
        <name>S-adenosyl-L-methionine</name>
        <dbReference type="ChEBI" id="CHEBI:59789"/>
    </ligand>
</feature>
<dbReference type="NCBIfam" id="TIGR00138">
    <property type="entry name" value="rsmG_gidB"/>
    <property type="match status" value="1"/>
</dbReference>
<evidence type="ECO:0000256" key="1">
    <source>
        <dbReference type="ARBA" id="ARBA00022490"/>
    </source>
</evidence>
<comment type="function">
    <text evidence="6">Specifically methylates the N7 position of a guanine in 16S rRNA.</text>
</comment>
<evidence type="ECO:0000313" key="7">
    <source>
        <dbReference type="EMBL" id="MSN96366.1"/>
    </source>
</evidence>
<dbReference type="InterPro" id="IPR003682">
    <property type="entry name" value="rRNA_ssu_MeTfrase_G"/>
</dbReference>
<keyword evidence="1 6" id="KW-0963">Cytoplasm</keyword>
<dbReference type="RefSeq" id="WP_154570633.1">
    <property type="nucleotide sequence ID" value="NZ_VWSJ01000011.1"/>
</dbReference>
<dbReference type="InterPro" id="IPR029063">
    <property type="entry name" value="SAM-dependent_MTases_sf"/>
</dbReference>
<comment type="similarity">
    <text evidence="6">Belongs to the methyltransferase superfamily. RNA methyltransferase RsmG family.</text>
</comment>
<dbReference type="GO" id="GO:0005829">
    <property type="term" value="C:cytosol"/>
    <property type="evidence" value="ECO:0007669"/>
    <property type="project" value="TreeGrafter"/>
</dbReference>
<organism evidence="7 8">
    <name type="scientific">Campylobacter portucalensis</name>
    <dbReference type="NCBI Taxonomy" id="2608384"/>
    <lineage>
        <taxon>Bacteria</taxon>
        <taxon>Pseudomonadati</taxon>
        <taxon>Campylobacterota</taxon>
        <taxon>Epsilonproteobacteria</taxon>
        <taxon>Campylobacterales</taxon>
        <taxon>Campylobacteraceae</taxon>
        <taxon>Campylobacter</taxon>
    </lineage>
</organism>
<comment type="subcellular location">
    <subcellularLocation>
        <location evidence="6">Cytoplasm</location>
    </subcellularLocation>
</comment>
<keyword evidence="2 6" id="KW-0698">rRNA processing</keyword>
<dbReference type="SUPFAM" id="SSF53335">
    <property type="entry name" value="S-adenosyl-L-methionine-dependent methyltransferases"/>
    <property type="match status" value="1"/>
</dbReference>
<dbReference type="Proteomes" id="UP000476338">
    <property type="component" value="Unassembled WGS sequence"/>
</dbReference>
<feature type="binding site" evidence="6">
    <location>
        <position position="117"/>
    </location>
    <ligand>
        <name>S-adenosyl-L-methionine</name>
        <dbReference type="ChEBI" id="CHEBI:59789"/>
    </ligand>
</feature>
<keyword evidence="3 6" id="KW-0489">Methyltransferase</keyword>
<evidence type="ECO:0000256" key="4">
    <source>
        <dbReference type="ARBA" id="ARBA00022679"/>
    </source>
</evidence>
<evidence type="ECO:0000256" key="5">
    <source>
        <dbReference type="ARBA" id="ARBA00022691"/>
    </source>
</evidence>
<keyword evidence="8" id="KW-1185">Reference proteome</keyword>
<gene>
    <name evidence="6 7" type="primary">rsmG</name>
    <name evidence="7" type="ORF">F1B92_04055</name>
</gene>
<comment type="caution">
    <text evidence="6">Lacks conserved residue(s) required for the propagation of feature annotation.</text>
</comment>
<evidence type="ECO:0000256" key="6">
    <source>
        <dbReference type="HAMAP-Rule" id="MF_00074"/>
    </source>
</evidence>